<keyword evidence="4" id="KW-1185">Reference proteome</keyword>
<reference evidence="4" key="1">
    <citation type="submission" date="2018-08" db="EMBL/GenBank/DDBJ databases">
        <authorList>
            <person name="Kim S.-J."/>
            <person name="Jung G.-Y."/>
        </authorList>
    </citation>
    <scope>NUCLEOTIDE SEQUENCE [LARGE SCALE GENOMIC DNA]</scope>
    <source>
        <strain evidence="4">GY_G</strain>
    </source>
</reference>
<feature type="domain" description="Schlafen AlbA-2" evidence="2">
    <location>
        <begin position="554"/>
        <end position="696"/>
    </location>
</feature>
<dbReference type="PANTHER" id="PTHR37292:SF2">
    <property type="entry name" value="DUF262 DOMAIN-CONTAINING PROTEIN"/>
    <property type="match status" value="1"/>
</dbReference>
<dbReference type="Pfam" id="PF04326">
    <property type="entry name" value="SLFN_AlbA_2"/>
    <property type="match status" value="1"/>
</dbReference>
<gene>
    <name evidence="3" type="ORF">DXH95_00005</name>
</gene>
<dbReference type="EMBL" id="QRGP01000001">
    <property type="protein sequence ID" value="RDV05887.1"/>
    <property type="molecule type" value="Genomic_DNA"/>
</dbReference>
<comment type="caution">
    <text evidence="3">The sequence shown here is derived from an EMBL/GenBank/DDBJ whole genome shotgun (WGS) entry which is preliminary data.</text>
</comment>
<dbReference type="InterPro" id="IPR038461">
    <property type="entry name" value="Schlafen_AlbA_2_dom_sf"/>
</dbReference>
<evidence type="ECO:0000259" key="2">
    <source>
        <dbReference type="Pfam" id="PF04326"/>
    </source>
</evidence>
<dbReference type="InterPro" id="IPR007421">
    <property type="entry name" value="Schlafen_AlbA_2_dom"/>
</dbReference>
<sequence>MKISQALDKIDEKQLFVPAFQREYVWKRDDAKQLVDSLIKEYPTGTMLTWETNTPPELKGPHKYNEKQGAVRILLDGQQRLTTLYMLIRGDLPPYYTAPEILNDTRGLYVNVETRELEYYKKLKMENDPRWQNLTDIFQRKVRAKDVVRSLEDRGEEVPRERDDLIDDNVKSIENILDREFPEQTIPVKASIREAIDIFYKVNASGVSLTEAELALAQISGYWPQARDIFKAKLTELEKRGYTFKLDFIVYALLACLYHSGSNMHFLHDQKNDGPIQEAWKKLESQTLDYVANIMQSHAFIDHTDEVNSIYALIPIITYCFQQDGHLTGLQIKKLVKWFYYAQIRTRYVSQLPQKLDRDLKVVKDSTQPFDDLLQIIKDERTLEISPDEFVGRAISHPLYPMMRWYFKSKGATCFTTGIKLSQSMGKKYALENDHIFPFSKLKAAGYGTDNRIKYALAQEITNRAILTQIANRTKSATNAEDYLAEIAAKNPDSLARQCIPDDPELWKLENYERFLERRREMLASELNGFLSSITDLAVGDVPITLEEMISEGESEELEFKQTLRWDVNEGRVNKELEAVVVKTIAAFGNSFDGGTLLIGVADSGDAVGLEQDFACLGDADRDRFEIHLRNLFAQAFGQNFTAGKLKISFPEVAGVEICKIEVRPSDAAIIVSGKDKNGVGYERLYVRSGNSSPEMPLSEIPAFLSKRFKAA</sequence>
<dbReference type="InterPro" id="IPR004919">
    <property type="entry name" value="GmrSD_N"/>
</dbReference>
<proteinExistence type="predicted"/>
<dbReference type="OrthoDB" id="9798761at2"/>
<evidence type="ECO:0000259" key="1">
    <source>
        <dbReference type="Pfam" id="PF03235"/>
    </source>
</evidence>
<dbReference type="Proteomes" id="UP000263833">
    <property type="component" value="Unassembled WGS sequence"/>
</dbReference>
<protein>
    <submittedName>
        <fullName evidence="3">DUF262 domain-containing protein</fullName>
    </submittedName>
</protein>
<evidence type="ECO:0000313" key="3">
    <source>
        <dbReference type="EMBL" id="RDV05887.1"/>
    </source>
</evidence>
<dbReference type="Gene3D" id="3.30.950.30">
    <property type="entry name" value="Schlafen, AAA domain"/>
    <property type="match status" value="1"/>
</dbReference>
<dbReference type="Pfam" id="PF03235">
    <property type="entry name" value="GmrSD_N"/>
    <property type="match status" value="1"/>
</dbReference>
<evidence type="ECO:0000313" key="4">
    <source>
        <dbReference type="Proteomes" id="UP000263833"/>
    </source>
</evidence>
<organism evidence="3 4">
    <name type="scientific">Sphingorhabdus pulchriflava</name>
    <dbReference type="NCBI Taxonomy" id="2292257"/>
    <lineage>
        <taxon>Bacteria</taxon>
        <taxon>Pseudomonadati</taxon>
        <taxon>Pseudomonadota</taxon>
        <taxon>Alphaproteobacteria</taxon>
        <taxon>Sphingomonadales</taxon>
        <taxon>Sphingomonadaceae</taxon>
        <taxon>Sphingorhabdus</taxon>
    </lineage>
</organism>
<name>A0A371BEF0_9SPHN</name>
<dbReference type="RefSeq" id="WP_115547447.1">
    <property type="nucleotide sequence ID" value="NZ_QRGP01000001.1"/>
</dbReference>
<dbReference type="AlphaFoldDB" id="A0A371BEF0"/>
<accession>A0A371BEF0</accession>
<feature type="domain" description="GmrSD restriction endonucleases N-terminal" evidence="1">
    <location>
        <begin position="4"/>
        <end position="219"/>
    </location>
</feature>
<dbReference type="PANTHER" id="PTHR37292">
    <property type="entry name" value="VNG6097C"/>
    <property type="match status" value="1"/>
</dbReference>